<dbReference type="InterPro" id="IPR036398">
    <property type="entry name" value="CA_dom_sf"/>
</dbReference>
<dbReference type="InterPro" id="IPR003595">
    <property type="entry name" value="Tyr_Pase_cat"/>
</dbReference>
<dbReference type="Gene3D" id="3.10.200.10">
    <property type="entry name" value="Alpha carbonic anhydrase"/>
    <property type="match status" value="1"/>
</dbReference>
<dbReference type="InterPro" id="IPR029021">
    <property type="entry name" value="Prot-tyrosine_phosphatase-like"/>
</dbReference>
<evidence type="ECO:0000256" key="6">
    <source>
        <dbReference type="ARBA" id="ARBA00022912"/>
    </source>
</evidence>
<feature type="domain" description="Alpha-carbonic anhydrase" evidence="14">
    <location>
        <begin position="27"/>
        <end position="291"/>
    </location>
</feature>
<keyword evidence="6" id="KW-0904">Protein phosphatase</keyword>
<dbReference type="InterPro" id="IPR001148">
    <property type="entry name" value="CA_dom"/>
</dbReference>
<evidence type="ECO:0000256" key="9">
    <source>
        <dbReference type="SAM" id="MobiDB-lite"/>
    </source>
</evidence>
<dbReference type="EC" id="3.1.3.48" evidence="3"/>
<dbReference type="PRINTS" id="PR00700">
    <property type="entry name" value="PRTYPHPHTASE"/>
</dbReference>
<dbReference type="CDD" id="cd00063">
    <property type="entry name" value="FN3"/>
    <property type="match status" value="1"/>
</dbReference>
<dbReference type="PROSITE" id="PS50853">
    <property type="entry name" value="FN3"/>
    <property type="match status" value="1"/>
</dbReference>
<feature type="compositionally biased region" description="Low complexity" evidence="9">
    <location>
        <begin position="717"/>
        <end position="733"/>
    </location>
</feature>
<dbReference type="Gene3D" id="2.60.40.10">
    <property type="entry name" value="Immunoglobulins"/>
    <property type="match status" value="1"/>
</dbReference>
<reference evidence="15" key="2">
    <citation type="submission" date="2025-08" db="UniProtKB">
        <authorList>
            <consortium name="Ensembl"/>
        </authorList>
    </citation>
    <scope>IDENTIFICATION</scope>
</reference>
<feature type="domain" description="Fibronectin type-III" evidence="13">
    <location>
        <begin position="305"/>
        <end position="402"/>
    </location>
</feature>
<dbReference type="PROSITE" id="PS00383">
    <property type="entry name" value="TYR_PHOSPHATASE_1"/>
    <property type="match status" value="1"/>
</dbReference>
<dbReference type="SUPFAM" id="SSF52799">
    <property type="entry name" value="(Phosphotyrosine protein) phosphatases II"/>
    <property type="match status" value="2"/>
</dbReference>
<dbReference type="InterPro" id="IPR050348">
    <property type="entry name" value="Protein-Tyr_Phosphatase"/>
</dbReference>
<dbReference type="PROSITE" id="PS50055">
    <property type="entry name" value="TYR_PHOSPHATASE_PTP"/>
    <property type="match status" value="2"/>
</dbReference>
<dbReference type="Pfam" id="PF00102">
    <property type="entry name" value="Y_phosphatase"/>
    <property type="match status" value="2"/>
</dbReference>
<keyword evidence="16" id="KW-1185">Reference proteome</keyword>
<keyword evidence="5" id="KW-0378">Hydrolase</keyword>
<feature type="domain" description="Tyrosine specific protein phosphatases" evidence="12">
    <location>
        <begin position="1230"/>
        <end position="1304"/>
    </location>
</feature>
<accession>A0AAX7STU4</accession>
<reference evidence="15" key="1">
    <citation type="submission" date="2018-05" db="EMBL/GenBank/DDBJ databases">
        <authorList>
            <person name="Datahose"/>
        </authorList>
    </citation>
    <scope>NUCLEOTIDE SEQUENCE</scope>
</reference>
<comment type="similarity">
    <text evidence="2">Belongs to the protein-tyrosine phosphatase family. Receptor class 5 subfamily.</text>
</comment>
<organism evidence="15 16">
    <name type="scientific">Astatotilapia calliptera</name>
    <name type="common">Eastern happy</name>
    <name type="synonym">Chromis callipterus</name>
    <dbReference type="NCBI Taxonomy" id="8154"/>
    <lineage>
        <taxon>Eukaryota</taxon>
        <taxon>Metazoa</taxon>
        <taxon>Chordata</taxon>
        <taxon>Craniata</taxon>
        <taxon>Vertebrata</taxon>
        <taxon>Euteleostomi</taxon>
        <taxon>Actinopterygii</taxon>
        <taxon>Neopterygii</taxon>
        <taxon>Teleostei</taxon>
        <taxon>Neoteleostei</taxon>
        <taxon>Acanthomorphata</taxon>
        <taxon>Ovalentaria</taxon>
        <taxon>Cichlomorphae</taxon>
        <taxon>Cichliformes</taxon>
        <taxon>Cichlidae</taxon>
        <taxon>African cichlids</taxon>
        <taxon>Pseudocrenilabrinae</taxon>
        <taxon>Haplochromini</taxon>
        <taxon>Astatotilapia</taxon>
    </lineage>
</organism>
<dbReference type="PANTHER" id="PTHR19134:SF461">
    <property type="entry name" value="RECEPTOR-TYPE TYROSINE-PROTEIN PHOSPHATASE ZETA"/>
    <property type="match status" value="1"/>
</dbReference>
<feature type="region of interest" description="Disordered" evidence="9">
    <location>
        <begin position="494"/>
        <end position="593"/>
    </location>
</feature>
<evidence type="ECO:0000256" key="5">
    <source>
        <dbReference type="ARBA" id="ARBA00022801"/>
    </source>
</evidence>
<dbReference type="Proteomes" id="UP000265100">
    <property type="component" value="Chromosome 7"/>
</dbReference>
<comment type="catalytic activity">
    <reaction evidence="8">
        <text>O-phospho-L-tyrosyl-[protein] + H2O = L-tyrosyl-[protein] + phosphate</text>
        <dbReference type="Rhea" id="RHEA:10684"/>
        <dbReference type="Rhea" id="RHEA-COMP:10136"/>
        <dbReference type="Rhea" id="RHEA-COMP:20101"/>
        <dbReference type="ChEBI" id="CHEBI:15377"/>
        <dbReference type="ChEBI" id="CHEBI:43474"/>
        <dbReference type="ChEBI" id="CHEBI:46858"/>
        <dbReference type="ChEBI" id="CHEBI:61978"/>
        <dbReference type="EC" id="3.1.3.48"/>
    </reaction>
</comment>
<dbReference type="InterPro" id="IPR036116">
    <property type="entry name" value="FN3_sf"/>
</dbReference>
<reference evidence="15" key="3">
    <citation type="submission" date="2025-09" db="UniProtKB">
        <authorList>
            <consortium name="Ensembl"/>
        </authorList>
    </citation>
    <scope>IDENTIFICATION</scope>
</reference>
<keyword evidence="7" id="KW-0472">Membrane</keyword>
<dbReference type="InterPro" id="IPR000387">
    <property type="entry name" value="Tyr_Pase_dom"/>
</dbReference>
<evidence type="ECO:0000256" key="7">
    <source>
        <dbReference type="ARBA" id="ARBA00023136"/>
    </source>
</evidence>
<dbReference type="InterPro" id="IPR003961">
    <property type="entry name" value="FN3_dom"/>
</dbReference>
<feature type="domain" description="Tyrosine-protein phosphatase" evidence="11">
    <location>
        <begin position="808"/>
        <end position="1024"/>
    </location>
</feature>
<evidence type="ECO:0000256" key="8">
    <source>
        <dbReference type="ARBA" id="ARBA00051722"/>
    </source>
</evidence>
<dbReference type="PROSITE" id="PS51144">
    <property type="entry name" value="ALPHA_CA_2"/>
    <property type="match status" value="1"/>
</dbReference>
<dbReference type="InterPro" id="IPR000242">
    <property type="entry name" value="PTP_cat"/>
</dbReference>
<evidence type="ECO:0000256" key="4">
    <source>
        <dbReference type="ARBA" id="ARBA00022729"/>
    </source>
</evidence>
<dbReference type="GO" id="GO:0016020">
    <property type="term" value="C:membrane"/>
    <property type="evidence" value="ECO:0007669"/>
    <property type="project" value="UniProtKB-SubCell"/>
</dbReference>
<keyword evidence="4 10" id="KW-0732">Signal</keyword>
<dbReference type="Ensembl" id="ENSACLT00000079167.1">
    <property type="protein sequence ID" value="ENSACLP00000047887.1"/>
    <property type="gene ID" value="ENSACLG00000018414.2"/>
</dbReference>
<protein>
    <recommendedName>
        <fullName evidence="3">protein-tyrosine-phosphatase</fullName>
        <ecNumber evidence="3">3.1.3.48</ecNumber>
    </recommendedName>
</protein>
<feature type="compositionally biased region" description="Basic and acidic residues" evidence="9">
    <location>
        <begin position="546"/>
        <end position="560"/>
    </location>
</feature>
<evidence type="ECO:0000259" key="12">
    <source>
        <dbReference type="PROSITE" id="PS50056"/>
    </source>
</evidence>
<dbReference type="SMART" id="SM00060">
    <property type="entry name" value="FN3"/>
    <property type="match status" value="1"/>
</dbReference>
<comment type="subcellular location">
    <subcellularLocation>
        <location evidence="1">Membrane</location>
        <topology evidence="1">Single-pass membrane protein</topology>
    </subcellularLocation>
</comment>
<evidence type="ECO:0000256" key="2">
    <source>
        <dbReference type="ARBA" id="ARBA00006246"/>
    </source>
</evidence>
<feature type="compositionally biased region" description="Polar residues" evidence="9">
    <location>
        <begin position="512"/>
        <end position="531"/>
    </location>
</feature>
<evidence type="ECO:0000259" key="14">
    <source>
        <dbReference type="PROSITE" id="PS51144"/>
    </source>
</evidence>
<dbReference type="SMART" id="SM00404">
    <property type="entry name" value="PTPc_motif"/>
    <property type="match status" value="2"/>
</dbReference>
<evidence type="ECO:0000256" key="3">
    <source>
        <dbReference type="ARBA" id="ARBA00013064"/>
    </source>
</evidence>
<dbReference type="FunFam" id="3.90.190.10:FF:000271">
    <property type="entry name" value="Protein tyrosine phosphatase, receptor-type, Z polypeptide 1a"/>
    <property type="match status" value="1"/>
</dbReference>
<dbReference type="SUPFAM" id="SSF51069">
    <property type="entry name" value="Carbonic anhydrase"/>
    <property type="match status" value="1"/>
</dbReference>
<feature type="domain" description="Tyrosine specific protein phosphatases" evidence="12">
    <location>
        <begin position="941"/>
        <end position="1015"/>
    </location>
</feature>
<dbReference type="SMART" id="SM00194">
    <property type="entry name" value="PTPc"/>
    <property type="match status" value="2"/>
</dbReference>
<dbReference type="PROSITE" id="PS50056">
    <property type="entry name" value="TYR_PHOSPHATASE_2"/>
    <property type="match status" value="2"/>
</dbReference>
<feature type="chain" id="PRO_5044340939" description="protein-tyrosine-phosphatase" evidence="10">
    <location>
        <begin position="22"/>
        <end position="1350"/>
    </location>
</feature>
<sequence length="1350" mass="149925">HLHLFCFSIHLSLFFQQCAHWFNLTSTKISREMRRTLNQNNWAKKFPSCSNAKQSPINIEQNLAQVKLQYQKLSFDGWENLTTNRTTIKNDGKTVTVNVDGDFYVSGAGLRSKVKVGCITFHWGCCNASSEGSEHSLNGVKYPLEMQIYCYDPLRFDSLDESIKAGGRITALAVLFEVCGVCMCSLQGILLCAENRFRGFAKVSPFTLQGLLPNSTEKYFIYNGSLTTPPCGEIVEWIIFKNTVAISDDQLVMFCEVMTMQQAGYVMLMDYLQNNYREQQEQFMGLVFSSYTGTEEIFTRVCSSEPENIQVAPHNLSSLLVTWERPRAVYDSSIDKYSVNYRLASTEDAVSSEYLTDGDQDVGAILDDLLANTSYMIQVVAVCSNGLYGRSSNPLMVVMPIDNPGKKMTLPPETKGRANFNANALFNLTKTTKENSLYTTTAPLHRTIKIDGVHGGITLNGKGKIKGGISTTAPTVTTSKADYINRGLSQQDYSGKVTTTTPTITSAKTKEGNVSQSGNTATNVMSHISNVSSTTSSSTSFIQTKTDPRLAHPTNKDNTTDRSLSTKPRGIPEIQTESSTSKPSSSPTKTSVQLSRILVQTTKPLSNGESLFVFPSTSSSFTSSPLCDAVDSSCASSTCLHDPTSSWPVLSPLDSQLTATSLSPVKDPVSQASVFTLSASTLPYLPHPSHSLSGWATDPVFHGVGFDDTDSNDDVLSGSSSNPSVFSNASNSSHESRVGSIREQERKAVVPLAVISTLTVLGLIALICAHMCTVDIVMSTDNANHPDSKTENRHSNNSTCKYRFRQCDIMSALCVSQGFKKPRLYIAAQGPVRSSIEDFWRMIWEQNICIIVLISNLVEKGCRIYDQYWPLEVQEEYGSFLVTVKSTKVLAYYTQRTFTIRKIQVKKSSQKGRAKEGANERTVTQYHYTQWPDTGVPDLALPFLCFIRKSSRARTDDMGPLMVHCRAGVGRTGTYIVLDSMLTQIQNEGSVNIMGFLKHIQTQRKCLVQTEEQYVFIHNALVEAILSGETEVAVAQLHTYVDKLMTPGPDGGTGMDKQFKMVCYTNLKHCDYSTALQDCNHNKNRNCSVIPIERSRVHLPTTAGETSDYINASYIAGYRHTKEFIITQKPLPVTIKDFWTMIWDHNAQVILSLPGVRNQAEPFVFWPYKGQLISYEMFTVTQKSETHVCLSNEDLLVVQDYILKATKDDYVLEVRHYRAPNWPNPDSPLISTFELFKLMKEEILTEDSPTVVHDNVGGFTAGLFCALSSLTRQLDAEASVDVFQVARLMNLMRPGTFNNIEQYQFLYKAMLSLIGTQEDKKTQSFDANGTIVTETTSMAESIESLVPTNK</sequence>
<evidence type="ECO:0000313" key="15">
    <source>
        <dbReference type="Ensembl" id="ENSACLP00000047887.1"/>
    </source>
</evidence>
<evidence type="ECO:0000256" key="10">
    <source>
        <dbReference type="SAM" id="SignalP"/>
    </source>
</evidence>
<dbReference type="SMART" id="SM01057">
    <property type="entry name" value="Carb_anhydrase"/>
    <property type="match status" value="1"/>
</dbReference>
<evidence type="ECO:0000259" key="11">
    <source>
        <dbReference type="PROSITE" id="PS50055"/>
    </source>
</evidence>
<dbReference type="SUPFAM" id="SSF49265">
    <property type="entry name" value="Fibronectin type III"/>
    <property type="match status" value="1"/>
</dbReference>
<dbReference type="Gene3D" id="3.90.190.10">
    <property type="entry name" value="Protein tyrosine phosphatase superfamily"/>
    <property type="match status" value="2"/>
</dbReference>
<name>A0AAX7STU4_ASTCA</name>
<feature type="signal peptide" evidence="10">
    <location>
        <begin position="1"/>
        <end position="21"/>
    </location>
</feature>
<evidence type="ECO:0000313" key="16">
    <source>
        <dbReference type="Proteomes" id="UP000265100"/>
    </source>
</evidence>
<evidence type="ECO:0000259" key="13">
    <source>
        <dbReference type="PROSITE" id="PS50853"/>
    </source>
</evidence>
<feature type="region of interest" description="Disordered" evidence="9">
    <location>
        <begin position="712"/>
        <end position="741"/>
    </location>
</feature>
<dbReference type="GO" id="GO:0004725">
    <property type="term" value="F:protein tyrosine phosphatase activity"/>
    <property type="evidence" value="ECO:0007669"/>
    <property type="project" value="UniProtKB-EC"/>
</dbReference>
<feature type="compositionally biased region" description="Low complexity" evidence="9">
    <location>
        <begin position="578"/>
        <end position="591"/>
    </location>
</feature>
<dbReference type="InterPro" id="IPR016130">
    <property type="entry name" value="Tyr_Pase_AS"/>
</dbReference>
<evidence type="ECO:0000256" key="1">
    <source>
        <dbReference type="ARBA" id="ARBA00004167"/>
    </source>
</evidence>
<feature type="domain" description="Tyrosine-protein phosphatase" evidence="11">
    <location>
        <begin position="1055"/>
        <end position="1313"/>
    </location>
</feature>
<dbReference type="Pfam" id="PF00041">
    <property type="entry name" value="fn3"/>
    <property type="match status" value="1"/>
</dbReference>
<feature type="compositionally biased region" description="Low complexity" evidence="9">
    <location>
        <begin position="496"/>
        <end position="507"/>
    </location>
</feature>
<dbReference type="PANTHER" id="PTHR19134">
    <property type="entry name" value="RECEPTOR-TYPE TYROSINE-PROTEIN PHOSPHATASE"/>
    <property type="match status" value="1"/>
</dbReference>
<dbReference type="Pfam" id="PF00194">
    <property type="entry name" value="Carb_anhydrase"/>
    <property type="match status" value="1"/>
</dbReference>
<proteinExistence type="inferred from homology"/>
<dbReference type="InterPro" id="IPR013783">
    <property type="entry name" value="Ig-like_fold"/>
</dbReference>
<dbReference type="GeneTree" id="ENSGT00940000155529"/>